<reference evidence="6 7" key="1">
    <citation type="journal article" date="2013" name="Genome Announc.">
        <title>Draft Genome Sequence of Sphingobium ummariense Strain RL-3, a Hexachlorocyclohexane-Degrading Bacterium.</title>
        <authorList>
            <person name="Kohli P."/>
            <person name="Dua A."/>
            <person name="Sangwan N."/>
            <person name="Oldach P."/>
            <person name="Khurana J.P."/>
            <person name="Lal R."/>
        </authorList>
    </citation>
    <scope>NUCLEOTIDE SEQUENCE [LARGE SCALE GENOMIC DNA]</scope>
    <source>
        <strain evidence="6 7">RL-3</strain>
    </source>
</reference>
<dbReference type="OrthoDB" id="9786526at2"/>
<dbReference type="STRING" id="1346791.M529_10365"/>
<dbReference type="Pfam" id="PF03466">
    <property type="entry name" value="LysR_substrate"/>
    <property type="match status" value="1"/>
</dbReference>
<dbReference type="InterPro" id="IPR005119">
    <property type="entry name" value="LysR_subst-bd"/>
</dbReference>
<dbReference type="Proteomes" id="UP000015523">
    <property type="component" value="Unassembled WGS sequence"/>
</dbReference>
<dbReference type="GO" id="GO:0043565">
    <property type="term" value="F:sequence-specific DNA binding"/>
    <property type="evidence" value="ECO:0007669"/>
    <property type="project" value="TreeGrafter"/>
</dbReference>
<dbReference type="InterPro" id="IPR058163">
    <property type="entry name" value="LysR-type_TF_proteobact-type"/>
</dbReference>
<keyword evidence="4" id="KW-0804">Transcription</keyword>
<dbReference type="InterPro" id="IPR036388">
    <property type="entry name" value="WH-like_DNA-bd_sf"/>
</dbReference>
<dbReference type="InterPro" id="IPR036390">
    <property type="entry name" value="WH_DNA-bd_sf"/>
</dbReference>
<keyword evidence="3" id="KW-0238">DNA-binding</keyword>
<protein>
    <submittedName>
        <fullName evidence="6">LysR family transcriptional regulator</fullName>
    </submittedName>
</protein>
<organism evidence="6 7">
    <name type="scientific">Sphingobium ummariense RL-3</name>
    <dbReference type="NCBI Taxonomy" id="1346791"/>
    <lineage>
        <taxon>Bacteria</taxon>
        <taxon>Pseudomonadati</taxon>
        <taxon>Pseudomonadota</taxon>
        <taxon>Alphaproteobacteria</taxon>
        <taxon>Sphingomonadales</taxon>
        <taxon>Sphingomonadaceae</taxon>
        <taxon>Sphingobium</taxon>
    </lineage>
</organism>
<dbReference type="GO" id="GO:0003700">
    <property type="term" value="F:DNA-binding transcription factor activity"/>
    <property type="evidence" value="ECO:0007669"/>
    <property type="project" value="InterPro"/>
</dbReference>
<dbReference type="PATRIC" id="fig|1346791.3.peg.1993"/>
<keyword evidence="7" id="KW-1185">Reference proteome</keyword>
<dbReference type="EMBL" id="AUWY01000074">
    <property type="protein sequence ID" value="EQB32197.1"/>
    <property type="molecule type" value="Genomic_DNA"/>
</dbReference>
<dbReference type="SUPFAM" id="SSF46785">
    <property type="entry name" value="Winged helix' DNA-binding domain"/>
    <property type="match status" value="1"/>
</dbReference>
<dbReference type="InterPro" id="IPR000847">
    <property type="entry name" value="LysR_HTH_N"/>
</dbReference>
<evidence type="ECO:0000313" key="7">
    <source>
        <dbReference type="Proteomes" id="UP000015523"/>
    </source>
</evidence>
<accession>T0J5W8</accession>
<dbReference type="Gene3D" id="3.40.190.290">
    <property type="match status" value="1"/>
</dbReference>
<dbReference type="GO" id="GO:0006351">
    <property type="term" value="P:DNA-templated transcription"/>
    <property type="evidence" value="ECO:0007669"/>
    <property type="project" value="TreeGrafter"/>
</dbReference>
<proteinExistence type="inferred from homology"/>
<evidence type="ECO:0000259" key="5">
    <source>
        <dbReference type="PROSITE" id="PS50931"/>
    </source>
</evidence>
<evidence type="ECO:0000256" key="1">
    <source>
        <dbReference type="ARBA" id="ARBA00009437"/>
    </source>
</evidence>
<evidence type="ECO:0000256" key="2">
    <source>
        <dbReference type="ARBA" id="ARBA00023015"/>
    </source>
</evidence>
<gene>
    <name evidence="6" type="ORF">M529_10365</name>
</gene>
<dbReference type="PANTHER" id="PTHR30537:SF5">
    <property type="entry name" value="HTH-TYPE TRANSCRIPTIONAL ACTIVATOR TTDR-RELATED"/>
    <property type="match status" value="1"/>
</dbReference>
<dbReference type="Gene3D" id="1.10.10.10">
    <property type="entry name" value="Winged helix-like DNA-binding domain superfamily/Winged helix DNA-binding domain"/>
    <property type="match status" value="1"/>
</dbReference>
<keyword evidence="2" id="KW-0805">Transcription regulation</keyword>
<comment type="similarity">
    <text evidence="1">Belongs to the LysR transcriptional regulatory family.</text>
</comment>
<dbReference type="RefSeq" id="WP_021317892.1">
    <property type="nucleotide sequence ID" value="NZ_AUWY01000074.1"/>
</dbReference>
<evidence type="ECO:0000313" key="6">
    <source>
        <dbReference type="EMBL" id="EQB32197.1"/>
    </source>
</evidence>
<dbReference type="PROSITE" id="PS50931">
    <property type="entry name" value="HTH_LYSR"/>
    <property type="match status" value="1"/>
</dbReference>
<dbReference type="CDD" id="cd08422">
    <property type="entry name" value="PBP2_CrgA_like"/>
    <property type="match status" value="1"/>
</dbReference>
<name>T0J5W8_9SPHN</name>
<sequence>MMDPDYELFAAIVDEGGMAAAGRRLAISPAMVSKRLMRLEERLGARLIHRTTRRLTLTPAGERLNEDLRGILAALAEAEQRVSGLSTVVAGSLRVSAPTSFGRMHIAPHLEVFLEQHPRVELQIDLSDGYADLIGTRTDLAIRITADPGPGLAARRLATNRRILCAAPRYLDRFGAPETIADLKRHRLLAAEGQLPWRLTGPKGPVTVDGRSHVRTNSSEVVRELTLAGSGIALRSLWDISEALANGEVRQILPAHEGSADVGLYAVHLPQPNPPAAIMAFIAFLAKLYEPLPPWERRGIAGKAASR</sequence>
<dbReference type="FunFam" id="1.10.10.10:FF:000001">
    <property type="entry name" value="LysR family transcriptional regulator"/>
    <property type="match status" value="1"/>
</dbReference>
<dbReference type="PANTHER" id="PTHR30537">
    <property type="entry name" value="HTH-TYPE TRANSCRIPTIONAL REGULATOR"/>
    <property type="match status" value="1"/>
</dbReference>
<evidence type="ECO:0000256" key="4">
    <source>
        <dbReference type="ARBA" id="ARBA00023163"/>
    </source>
</evidence>
<feature type="domain" description="HTH lysR-type" evidence="5">
    <location>
        <begin position="7"/>
        <end position="58"/>
    </location>
</feature>
<dbReference type="SUPFAM" id="SSF53850">
    <property type="entry name" value="Periplasmic binding protein-like II"/>
    <property type="match status" value="1"/>
</dbReference>
<evidence type="ECO:0000256" key="3">
    <source>
        <dbReference type="ARBA" id="ARBA00023125"/>
    </source>
</evidence>
<dbReference type="eggNOG" id="COG0583">
    <property type="taxonomic scope" value="Bacteria"/>
</dbReference>
<dbReference type="AlphaFoldDB" id="T0J5W8"/>
<comment type="caution">
    <text evidence="6">The sequence shown here is derived from an EMBL/GenBank/DDBJ whole genome shotgun (WGS) entry which is preliminary data.</text>
</comment>
<dbReference type="Pfam" id="PF00126">
    <property type="entry name" value="HTH_1"/>
    <property type="match status" value="1"/>
</dbReference>